<accession>A0A1H2UTH9</accession>
<name>A0A1H2UTH9_9BACL</name>
<dbReference type="EMBL" id="FNNQ01000004">
    <property type="protein sequence ID" value="SDW59453.1"/>
    <property type="molecule type" value="Genomic_DNA"/>
</dbReference>
<dbReference type="Proteomes" id="UP000198534">
    <property type="component" value="Unassembled WGS sequence"/>
</dbReference>
<keyword evidence="2" id="KW-1185">Reference proteome</keyword>
<proteinExistence type="predicted"/>
<evidence type="ECO:0000313" key="2">
    <source>
        <dbReference type="Proteomes" id="UP000198534"/>
    </source>
</evidence>
<organism evidence="1 2">
    <name type="scientific">Marininema mesophilum</name>
    <dbReference type="NCBI Taxonomy" id="1048340"/>
    <lineage>
        <taxon>Bacteria</taxon>
        <taxon>Bacillati</taxon>
        <taxon>Bacillota</taxon>
        <taxon>Bacilli</taxon>
        <taxon>Bacillales</taxon>
        <taxon>Thermoactinomycetaceae</taxon>
        <taxon>Marininema</taxon>
    </lineage>
</organism>
<reference evidence="1 2" key="1">
    <citation type="submission" date="2016-10" db="EMBL/GenBank/DDBJ databases">
        <authorList>
            <person name="de Groot N.N."/>
        </authorList>
    </citation>
    <scope>NUCLEOTIDE SEQUENCE [LARGE SCALE GENOMIC DNA]</scope>
    <source>
        <strain evidence="1 2">DSM 45610</strain>
    </source>
</reference>
<sequence>MNFADRLTYADIELLQRMASHYGCGQDVHSKKDLITSLLHHLAGKSRLSEELGALTAVENRFLQQVCLDNRAWFNREELLSKGRIALGDEKGEPRRLVISAIHKGWLFPGISQPEKDLLQMPSDLRKRFLSLFAEKYERKEAPAAYRNEEDLISEDLQRFCTFLCRHEVRLSADGGIYRQQQRQLFQSLHIQEEPVNRKEWRFGFGRSFHLYPDRFALLYDYAFFRGYIAEDEIRGCLYLTELGAKKMTDSFKEEGKELYRFWLRLYKTPLPHLALVVKWIELLCRGTWQGAEELYQGIKEWISPYYYESEENLFNRVLKMMLHLGMIRIGESVNKNRLITMNVMGAEWVSGVAGFAEKSLAKKWSEPAGGRNLRVQGGNKVPGME</sequence>
<dbReference type="OrthoDB" id="2369695at2"/>
<evidence type="ECO:0000313" key="1">
    <source>
        <dbReference type="EMBL" id="SDW59453.1"/>
    </source>
</evidence>
<gene>
    <name evidence="1" type="ORF">SAMN05444487_104219</name>
</gene>
<dbReference type="AlphaFoldDB" id="A0A1H2UTH9"/>
<dbReference type="STRING" id="1048340.SAMN05444487_104219"/>
<protein>
    <submittedName>
        <fullName evidence="1">Uncharacterized protein</fullName>
    </submittedName>
</protein>
<dbReference type="RefSeq" id="WP_091737667.1">
    <property type="nucleotide sequence ID" value="NZ_FNNQ01000004.1"/>
</dbReference>